<dbReference type="KEGG" id="deh:cbdbA707"/>
<name>A0A916KMA1_DEHMC</name>
<evidence type="ECO:0000313" key="1">
    <source>
        <dbReference type="EMBL" id="CAI82869.1"/>
    </source>
</evidence>
<dbReference type="AlphaFoldDB" id="A0A916KMA1"/>
<proteinExistence type="predicted"/>
<reference evidence="1 2" key="1">
    <citation type="journal article" date="2005" name="Nat. Biotechnol.">
        <title>Genome sequence of the chlorinated compound-respiring bacterium Dehalococcoides species strain CBDB1.</title>
        <authorList>
            <person name="Kube M."/>
            <person name="Beck A."/>
            <person name="Zinder S.H."/>
            <person name="Kuhl H."/>
            <person name="Reinhardt R."/>
            <person name="Adrian L."/>
        </authorList>
    </citation>
    <scope>NUCLEOTIDE SEQUENCE [LARGE SCALE GENOMIC DNA]</scope>
    <source>
        <strain evidence="1 2">CBDB1</strain>
    </source>
</reference>
<protein>
    <submittedName>
        <fullName evidence="1">Uncharacterized protein</fullName>
    </submittedName>
</protein>
<evidence type="ECO:0000313" key="2">
    <source>
        <dbReference type="Proteomes" id="UP000000433"/>
    </source>
</evidence>
<dbReference type="Proteomes" id="UP000000433">
    <property type="component" value="Chromosome"/>
</dbReference>
<accession>A0A916KMA1</accession>
<organism evidence="1 2">
    <name type="scientific">Dehalococcoides mccartyi (strain CBDB1)</name>
    <dbReference type="NCBI Taxonomy" id="255470"/>
    <lineage>
        <taxon>Bacteria</taxon>
        <taxon>Bacillati</taxon>
        <taxon>Chloroflexota</taxon>
        <taxon>Dehalococcoidia</taxon>
        <taxon>Dehalococcoidales</taxon>
        <taxon>Dehalococcoidaceae</taxon>
        <taxon>Dehalococcoides</taxon>
    </lineage>
</organism>
<dbReference type="RefSeq" id="WP_011309220.1">
    <property type="nucleotide sequence ID" value="NC_007356.1"/>
</dbReference>
<gene>
    <name evidence="1" type="ordered locus">cbdbA707</name>
</gene>
<dbReference type="EMBL" id="AJ965256">
    <property type="protein sequence ID" value="CAI82869.1"/>
    <property type="molecule type" value="Genomic_DNA"/>
</dbReference>
<sequence length="43" mass="5239">MKRKLIVEALKEIAWWHMKAGNLIYEIGYWLWTKSLNIKYGRS</sequence>
<keyword evidence="2" id="KW-1185">Reference proteome</keyword>